<gene>
    <name evidence="2" type="ORF">UV8b_05873</name>
</gene>
<dbReference type="RefSeq" id="XP_042999303.1">
    <property type="nucleotide sequence ID" value="XM_043143370.1"/>
</dbReference>
<feature type="compositionally biased region" description="Polar residues" evidence="1">
    <location>
        <begin position="196"/>
        <end position="217"/>
    </location>
</feature>
<feature type="compositionally biased region" description="Polar residues" evidence="1">
    <location>
        <begin position="107"/>
        <end position="126"/>
    </location>
</feature>
<feature type="compositionally biased region" description="Basic and acidic residues" evidence="1">
    <location>
        <begin position="41"/>
        <end position="50"/>
    </location>
</feature>
<keyword evidence="3" id="KW-1185">Reference proteome</keyword>
<organism evidence="2 3">
    <name type="scientific">Ustilaginoidea virens</name>
    <name type="common">Rice false smut fungus</name>
    <name type="synonym">Villosiclava virens</name>
    <dbReference type="NCBI Taxonomy" id="1159556"/>
    <lineage>
        <taxon>Eukaryota</taxon>
        <taxon>Fungi</taxon>
        <taxon>Dikarya</taxon>
        <taxon>Ascomycota</taxon>
        <taxon>Pezizomycotina</taxon>
        <taxon>Sordariomycetes</taxon>
        <taxon>Hypocreomycetidae</taxon>
        <taxon>Hypocreales</taxon>
        <taxon>Clavicipitaceae</taxon>
        <taxon>Ustilaginoidea</taxon>
    </lineage>
</organism>
<feature type="compositionally biased region" description="Basic residues" evidence="1">
    <location>
        <begin position="431"/>
        <end position="446"/>
    </location>
</feature>
<feature type="compositionally biased region" description="Basic and acidic residues" evidence="1">
    <location>
        <begin position="256"/>
        <end position="271"/>
    </location>
</feature>
<evidence type="ECO:0000313" key="3">
    <source>
        <dbReference type="Proteomes" id="UP000027002"/>
    </source>
</evidence>
<dbReference type="EMBL" id="CP072756">
    <property type="protein sequence ID" value="QUC21630.1"/>
    <property type="molecule type" value="Genomic_DNA"/>
</dbReference>
<feature type="compositionally biased region" description="Low complexity" evidence="1">
    <location>
        <begin position="8"/>
        <end position="19"/>
    </location>
</feature>
<dbReference type="AlphaFoldDB" id="A0A8E5HUG7"/>
<accession>A0A8E5HUG7</accession>
<feature type="compositionally biased region" description="Polar residues" evidence="1">
    <location>
        <begin position="158"/>
        <end position="168"/>
    </location>
</feature>
<protein>
    <submittedName>
        <fullName evidence="2">Uncharacterized protein</fullName>
    </submittedName>
</protein>
<feature type="compositionally biased region" description="Polar residues" evidence="1">
    <location>
        <begin position="20"/>
        <end position="40"/>
    </location>
</feature>
<dbReference type="OrthoDB" id="6513042at2759"/>
<evidence type="ECO:0000313" key="2">
    <source>
        <dbReference type="EMBL" id="QUC21630.1"/>
    </source>
</evidence>
<reference evidence="2" key="1">
    <citation type="submission" date="2020-03" db="EMBL/GenBank/DDBJ databases">
        <title>A mixture of massive structural variations and highly conserved coding sequences in Ustilaginoidea virens genome.</title>
        <authorList>
            <person name="Zhang K."/>
            <person name="Zhao Z."/>
            <person name="Zhang Z."/>
            <person name="Li Y."/>
            <person name="Hsiang T."/>
            <person name="Sun W."/>
        </authorList>
    </citation>
    <scope>NUCLEOTIDE SEQUENCE</scope>
    <source>
        <strain evidence="2">UV-8b</strain>
    </source>
</reference>
<name>A0A8E5HUG7_USTVR</name>
<feature type="region of interest" description="Disordered" evidence="1">
    <location>
        <begin position="1"/>
        <end position="287"/>
    </location>
</feature>
<feature type="compositionally biased region" description="Polar residues" evidence="1">
    <location>
        <begin position="61"/>
        <end position="71"/>
    </location>
</feature>
<feature type="compositionally biased region" description="Basic and acidic residues" evidence="1">
    <location>
        <begin position="369"/>
        <end position="387"/>
    </location>
</feature>
<evidence type="ECO:0000256" key="1">
    <source>
        <dbReference type="SAM" id="MobiDB-lite"/>
    </source>
</evidence>
<sequence length="513" mass="54699">MAAAQENSSRPSSAQSLQSNPDYGQTETSYLAGESGSTQHPSEDELDKLPGGKRSVHQVPRQGSFTKNSSLAEFEDQPLDLESGVYEQDDAVSLPEATSLDDEDLLANSSTRRTGSVKRNQETRITSGCSSDGDESEDAPLKTTKSDTSDEPKVLPTESLSESDSDLPTNRPRRMRKSREPNMSSRRSSESESDDGLSNPTKRATPSKPNTASTDTASENEFDIASEKSGQLKRHDCPDTSATAGPCDGGGSPLLEKTRPPRPKQEAEKPAAESSAGPSGPRIQRMARKGVRCKEVFGFVPVGEEQTFSAPFATAAASRIGVIGRPPSAPHRPPGISLMIKPQAIKRPEIQATKAETSSTPSPEAADDVAPRQDERSASAEPGDKQPCRAVLTEPSNHLVPEPEPEQSAANPQPQPPPPPQLASEEIEPTRKRKIANPATRGRKAARKQDAAGQAPQNVVPFEASLPGRVPLSARLANPKVAPSLPGFSRASGGAWSKHAEDLLGMTRPTRKL</sequence>
<feature type="compositionally biased region" description="Basic and acidic residues" evidence="1">
    <location>
        <begin position="144"/>
        <end position="153"/>
    </location>
</feature>
<dbReference type="GeneID" id="66066650"/>
<dbReference type="Proteomes" id="UP000027002">
    <property type="component" value="Chromosome 4"/>
</dbReference>
<feature type="region of interest" description="Disordered" evidence="1">
    <location>
        <begin position="323"/>
        <end position="464"/>
    </location>
</feature>
<proteinExistence type="predicted"/>
<dbReference type="KEGG" id="uvi:66066650"/>